<sequence length="56" mass="5784">MREVKAAAATPAQAHGRREEAAAAAPAQARGRREEAAAGRCRLTVSPFTASPVVDP</sequence>
<dbReference type="EMBL" id="AP003522">
    <property type="protein sequence ID" value="BAD53458.1"/>
    <property type="molecule type" value="Genomic_DNA"/>
</dbReference>
<reference evidence="3" key="2">
    <citation type="journal article" date="2008" name="Nucleic Acids Res.">
        <title>The rice annotation project database (RAP-DB): 2008 update.</title>
        <authorList>
            <consortium name="The rice annotation project (RAP)"/>
        </authorList>
    </citation>
    <scope>GENOME REANNOTATION</scope>
    <source>
        <strain evidence="3">cv. Nipponbare</strain>
    </source>
</reference>
<dbReference type="Proteomes" id="UP000000763">
    <property type="component" value="Chromosome 6"/>
</dbReference>
<dbReference type="AlphaFoldDB" id="Q5ZA65"/>
<evidence type="ECO:0000313" key="3">
    <source>
        <dbReference type="Proteomes" id="UP000000763"/>
    </source>
</evidence>
<evidence type="ECO:0000313" key="2">
    <source>
        <dbReference type="EMBL" id="BAD53458.1"/>
    </source>
</evidence>
<reference evidence="3" key="1">
    <citation type="journal article" date="2005" name="Nature">
        <title>The map-based sequence of the rice genome.</title>
        <authorList>
            <consortium name="International rice genome sequencing project (IRGSP)"/>
            <person name="Matsumoto T."/>
            <person name="Wu J."/>
            <person name="Kanamori H."/>
            <person name="Katayose Y."/>
            <person name="Fujisawa M."/>
            <person name="Namiki N."/>
            <person name="Mizuno H."/>
            <person name="Yamamoto K."/>
            <person name="Antonio B.A."/>
            <person name="Baba T."/>
            <person name="Sakata K."/>
            <person name="Nagamura Y."/>
            <person name="Aoki H."/>
            <person name="Arikawa K."/>
            <person name="Arita K."/>
            <person name="Bito T."/>
            <person name="Chiden Y."/>
            <person name="Fujitsuka N."/>
            <person name="Fukunaka R."/>
            <person name="Hamada M."/>
            <person name="Harada C."/>
            <person name="Hayashi A."/>
            <person name="Hijishita S."/>
            <person name="Honda M."/>
            <person name="Hosokawa S."/>
            <person name="Ichikawa Y."/>
            <person name="Idonuma A."/>
            <person name="Iijima M."/>
            <person name="Ikeda M."/>
            <person name="Ikeno M."/>
            <person name="Ito K."/>
            <person name="Ito S."/>
            <person name="Ito T."/>
            <person name="Ito Y."/>
            <person name="Ito Y."/>
            <person name="Iwabuchi A."/>
            <person name="Kamiya K."/>
            <person name="Karasawa W."/>
            <person name="Kurita K."/>
            <person name="Katagiri S."/>
            <person name="Kikuta A."/>
            <person name="Kobayashi H."/>
            <person name="Kobayashi N."/>
            <person name="Machita K."/>
            <person name="Maehara T."/>
            <person name="Masukawa M."/>
            <person name="Mizubayashi T."/>
            <person name="Mukai Y."/>
            <person name="Nagasaki H."/>
            <person name="Nagata Y."/>
            <person name="Naito S."/>
            <person name="Nakashima M."/>
            <person name="Nakama Y."/>
            <person name="Nakamichi Y."/>
            <person name="Nakamura M."/>
            <person name="Meguro A."/>
            <person name="Negishi M."/>
            <person name="Ohta I."/>
            <person name="Ohta T."/>
            <person name="Okamoto M."/>
            <person name="Ono N."/>
            <person name="Saji S."/>
            <person name="Sakaguchi M."/>
            <person name="Sakai K."/>
            <person name="Shibata M."/>
            <person name="Shimokawa T."/>
            <person name="Song J."/>
            <person name="Takazaki Y."/>
            <person name="Terasawa K."/>
            <person name="Tsugane M."/>
            <person name="Tsuji K."/>
            <person name="Ueda S."/>
            <person name="Waki K."/>
            <person name="Yamagata H."/>
            <person name="Yamamoto M."/>
            <person name="Yamamoto S."/>
            <person name="Yamane H."/>
            <person name="Yoshiki S."/>
            <person name="Yoshihara R."/>
            <person name="Yukawa K."/>
            <person name="Zhong H."/>
            <person name="Yano M."/>
            <person name="Yuan Q."/>
            <person name="Ouyang S."/>
            <person name="Liu J."/>
            <person name="Jones K.M."/>
            <person name="Gansberger K."/>
            <person name="Moffat K."/>
            <person name="Hill J."/>
            <person name="Bera J."/>
            <person name="Fadrosh D."/>
            <person name="Jin S."/>
            <person name="Johri S."/>
            <person name="Kim M."/>
            <person name="Overton L."/>
            <person name="Reardon M."/>
            <person name="Tsitrin T."/>
            <person name="Vuong H."/>
            <person name="Weaver B."/>
            <person name="Ciecko A."/>
            <person name="Tallon L."/>
            <person name="Jackson J."/>
            <person name="Pai G."/>
            <person name="Aken S.V."/>
            <person name="Utterback T."/>
            <person name="Reidmuller S."/>
            <person name="Feldblyum T."/>
            <person name="Hsiao J."/>
            <person name="Zismann V."/>
            <person name="Iobst S."/>
            <person name="de Vazeille A.R."/>
            <person name="Buell C.R."/>
            <person name="Ying K."/>
            <person name="Li Y."/>
            <person name="Lu T."/>
            <person name="Huang Y."/>
            <person name="Zhao Q."/>
            <person name="Feng Q."/>
            <person name="Zhang L."/>
            <person name="Zhu J."/>
            <person name="Weng Q."/>
            <person name="Mu J."/>
            <person name="Lu Y."/>
            <person name="Fan D."/>
            <person name="Liu Y."/>
            <person name="Guan J."/>
            <person name="Zhang Y."/>
            <person name="Yu S."/>
            <person name="Liu X."/>
            <person name="Zhang Y."/>
            <person name="Hong G."/>
            <person name="Han B."/>
            <person name="Choisne N."/>
            <person name="Demange N."/>
            <person name="Orjeda G."/>
            <person name="Samain S."/>
            <person name="Cattolico L."/>
            <person name="Pelletier E."/>
            <person name="Couloux A."/>
            <person name="Segurens B."/>
            <person name="Wincker P."/>
            <person name="D'Hont A."/>
            <person name="Scarpelli C."/>
            <person name="Weissenbach J."/>
            <person name="Salanoubat M."/>
            <person name="Quetier F."/>
            <person name="Yu Y."/>
            <person name="Kim H.R."/>
            <person name="Rambo T."/>
            <person name="Currie J."/>
            <person name="Collura K."/>
            <person name="Luo M."/>
            <person name="Yang T."/>
            <person name="Ammiraju J.S.S."/>
            <person name="Engler F."/>
            <person name="Soderlund C."/>
            <person name="Wing R.A."/>
            <person name="Palmer L.E."/>
            <person name="de la Bastide M."/>
            <person name="Spiegel L."/>
            <person name="Nascimento L."/>
            <person name="Zutavern T."/>
            <person name="O'Shaughnessy A."/>
            <person name="Dike S."/>
            <person name="Dedhia N."/>
            <person name="Preston R."/>
            <person name="Balija V."/>
            <person name="McCombie W.R."/>
            <person name="Chow T."/>
            <person name="Chen H."/>
            <person name="Chung M."/>
            <person name="Chen C."/>
            <person name="Shaw J."/>
            <person name="Wu H."/>
            <person name="Hsiao K."/>
            <person name="Chao Y."/>
            <person name="Chu M."/>
            <person name="Cheng C."/>
            <person name="Hour A."/>
            <person name="Lee P."/>
            <person name="Lin S."/>
            <person name="Lin Y."/>
            <person name="Liou J."/>
            <person name="Liu S."/>
            <person name="Hsing Y."/>
            <person name="Raghuvanshi S."/>
            <person name="Mohanty A."/>
            <person name="Bharti A.K."/>
            <person name="Gaur A."/>
            <person name="Gupta V."/>
            <person name="Kumar D."/>
            <person name="Ravi V."/>
            <person name="Vij S."/>
            <person name="Kapur A."/>
            <person name="Khurana P."/>
            <person name="Khurana P."/>
            <person name="Khurana J.P."/>
            <person name="Tyagi A.K."/>
            <person name="Gaikwad K."/>
            <person name="Singh A."/>
            <person name="Dalal V."/>
            <person name="Srivastava S."/>
            <person name="Dixit A."/>
            <person name="Pal A.K."/>
            <person name="Ghazi I.A."/>
            <person name="Yadav M."/>
            <person name="Pandit A."/>
            <person name="Bhargava A."/>
            <person name="Sureshbabu K."/>
            <person name="Batra K."/>
            <person name="Sharma T.R."/>
            <person name="Mohapatra T."/>
            <person name="Singh N.K."/>
            <person name="Messing J."/>
            <person name="Nelson A.B."/>
            <person name="Fuks G."/>
            <person name="Kavchok S."/>
            <person name="Keizer G."/>
            <person name="Linton E."/>
            <person name="Llaca V."/>
            <person name="Song R."/>
            <person name="Tanyolac B."/>
            <person name="Young S."/>
            <person name="Ho-Il K."/>
            <person name="Hahn J.H."/>
            <person name="Sangsakoo G."/>
            <person name="Vanavichit A."/>
            <person name="de Mattos Luiz.A.T."/>
            <person name="Zimmer P.D."/>
            <person name="Malone G."/>
            <person name="Dellagostin O."/>
            <person name="de Oliveira A.C."/>
            <person name="Bevan M."/>
            <person name="Bancroft I."/>
            <person name="Minx P."/>
            <person name="Cordum H."/>
            <person name="Wilson R."/>
            <person name="Cheng Z."/>
            <person name="Jin W."/>
            <person name="Jiang J."/>
            <person name="Leong S.A."/>
            <person name="Iwama H."/>
            <person name="Gojobori T."/>
            <person name="Itoh T."/>
            <person name="Niimura Y."/>
            <person name="Fujii Y."/>
            <person name="Habara T."/>
            <person name="Sakai H."/>
            <person name="Sato Y."/>
            <person name="Wilson G."/>
            <person name="Kumar K."/>
            <person name="McCouch S."/>
            <person name="Juretic N."/>
            <person name="Hoen D."/>
            <person name="Wright S."/>
            <person name="Bruskiewich R."/>
            <person name="Bureau T."/>
            <person name="Miyao A."/>
            <person name="Hirochika H."/>
            <person name="Nishikawa T."/>
            <person name="Kadowaki K."/>
            <person name="Sugiura M."/>
            <person name="Burr B."/>
            <person name="Sasaki T."/>
        </authorList>
    </citation>
    <scope>NUCLEOTIDE SEQUENCE [LARGE SCALE GENOMIC DNA]</scope>
    <source>
        <strain evidence="3">cv. Nipponbare</strain>
    </source>
</reference>
<feature type="region of interest" description="Disordered" evidence="1">
    <location>
        <begin position="1"/>
        <end position="38"/>
    </location>
</feature>
<organism evidence="2 3">
    <name type="scientific">Oryza sativa subsp. japonica</name>
    <name type="common">Rice</name>
    <dbReference type="NCBI Taxonomy" id="39947"/>
    <lineage>
        <taxon>Eukaryota</taxon>
        <taxon>Viridiplantae</taxon>
        <taxon>Streptophyta</taxon>
        <taxon>Embryophyta</taxon>
        <taxon>Tracheophyta</taxon>
        <taxon>Spermatophyta</taxon>
        <taxon>Magnoliopsida</taxon>
        <taxon>Liliopsida</taxon>
        <taxon>Poales</taxon>
        <taxon>Poaceae</taxon>
        <taxon>BOP clade</taxon>
        <taxon>Oryzoideae</taxon>
        <taxon>Oryzeae</taxon>
        <taxon>Oryzinae</taxon>
        <taxon>Oryza</taxon>
        <taxon>Oryza sativa</taxon>
    </lineage>
</organism>
<gene>
    <name evidence="2" type="primary">P0036B02.24</name>
</gene>
<accession>Q5ZA65</accession>
<name>Q5ZA65_ORYSJ</name>
<evidence type="ECO:0000256" key="1">
    <source>
        <dbReference type="SAM" id="MobiDB-lite"/>
    </source>
</evidence>
<proteinExistence type="predicted"/>
<protein>
    <submittedName>
        <fullName evidence="2">Uncharacterized protein</fullName>
    </submittedName>
</protein>